<keyword evidence="4 8" id="KW-0547">Nucleotide-binding</keyword>
<accession>A0ABT9NH91</accession>
<reference evidence="10 11" key="1">
    <citation type="submission" date="2023-07" db="EMBL/GenBank/DDBJ databases">
        <title>Sequencing the genomes of 1000 actinobacteria strains.</title>
        <authorList>
            <person name="Klenk H.-P."/>
        </authorList>
    </citation>
    <scope>NUCLEOTIDE SEQUENCE [LARGE SCALE GENOMIC DNA]</scope>
    <source>
        <strain evidence="10 11">DSM 17163</strain>
    </source>
</reference>
<evidence type="ECO:0000256" key="8">
    <source>
        <dbReference type="HAMAP-Rule" id="MF_00137"/>
    </source>
</evidence>
<dbReference type="PANTHER" id="PTHR43700">
    <property type="entry name" value="PHOSPHORIBOSYLAMINOIMIDAZOLE-SUCCINOCARBOXAMIDE SYNTHASE"/>
    <property type="match status" value="1"/>
</dbReference>
<evidence type="ECO:0000256" key="3">
    <source>
        <dbReference type="ARBA" id="ARBA00022598"/>
    </source>
</evidence>
<organism evidence="10 11">
    <name type="scientific">Trueperella bonasi</name>
    <dbReference type="NCBI Taxonomy" id="312286"/>
    <lineage>
        <taxon>Bacteria</taxon>
        <taxon>Bacillati</taxon>
        <taxon>Actinomycetota</taxon>
        <taxon>Actinomycetes</taxon>
        <taxon>Actinomycetales</taxon>
        <taxon>Actinomycetaceae</taxon>
        <taxon>Trueperella</taxon>
    </lineage>
</organism>
<evidence type="ECO:0000313" key="10">
    <source>
        <dbReference type="EMBL" id="MDP9806565.1"/>
    </source>
</evidence>
<dbReference type="HAMAP" id="MF_00137">
    <property type="entry name" value="SAICAR_synth"/>
    <property type="match status" value="1"/>
</dbReference>
<dbReference type="Proteomes" id="UP001243212">
    <property type="component" value="Unassembled WGS sequence"/>
</dbReference>
<feature type="domain" description="SAICAR synthetase/ADE2 N-terminal" evidence="9">
    <location>
        <begin position="10"/>
        <end position="261"/>
    </location>
</feature>
<dbReference type="Pfam" id="PF01259">
    <property type="entry name" value="SAICAR_synt"/>
    <property type="match status" value="1"/>
</dbReference>
<comment type="pathway">
    <text evidence="1 8">Purine metabolism; IMP biosynthesis via de novo pathway; 5-amino-1-(5-phospho-D-ribosyl)imidazole-4-carboxamide from 5-amino-1-(5-phospho-D-ribosyl)imidazole-4-carboxylate: step 1/2.</text>
</comment>
<dbReference type="EMBL" id="JAUSQX010000001">
    <property type="protein sequence ID" value="MDP9806565.1"/>
    <property type="molecule type" value="Genomic_DNA"/>
</dbReference>
<dbReference type="Gene3D" id="3.30.470.20">
    <property type="entry name" value="ATP-grasp fold, B domain"/>
    <property type="match status" value="1"/>
</dbReference>
<comment type="similarity">
    <text evidence="2 8">Belongs to the SAICAR synthetase family.</text>
</comment>
<proteinExistence type="inferred from homology"/>
<keyword evidence="6 8" id="KW-0067">ATP-binding</keyword>
<dbReference type="EC" id="6.3.2.6" evidence="8"/>
<dbReference type="Gene3D" id="3.30.200.20">
    <property type="entry name" value="Phosphorylase Kinase, domain 1"/>
    <property type="match status" value="1"/>
</dbReference>
<gene>
    <name evidence="8" type="primary">purC</name>
    <name evidence="10" type="ORF">J2S70_001147</name>
</gene>
<sequence>MVSIPNWSRVYAGKVHDVYAPIHALAHSGIEVLMLVATDRVSVLDRVLPIAVPGKGAVVNAISKWWFEQLADVANNHYFSDDVPPPLKERAVVVRRLRMYPIECTVIGYMTRPVYASYEASGEFQGAPLPAGLRVGDRLPEPIFCPAIKAEVDSDDEPISFEHMGQILGSQVAERLREISIELYRAANEIVAPKGLTIADAKLEFGSSSDYGDDEFVFADQAFTPDSATYWISEEAEKGNPRTFGKDYVREAIGDEVLAWVSGTSSQLNVPEQVLEEAGSRYRHVESVIFGR</sequence>
<evidence type="ECO:0000256" key="1">
    <source>
        <dbReference type="ARBA" id="ARBA00004672"/>
    </source>
</evidence>
<keyword evidence="11" id="KW-1185">Reference proteome</keyword>
<dbReference type="InterPro" id="IPR018236">
    <property type="entry name" value="SAICAR_synthetase_CS"/>
</dbReference>
<dbReference type="InterPro" id="IPR028923">
    <property type="entry name" value="SAICAR_synt/ADE2_N"/>
</dbReference>
<name>A0ABT9NH91_9ACTO</name>
<evidence type="ECO:0000256" key="6">
    <source>
        <dbReference type="ARBA" id="ARBA00022840"/>
    </source>
</evidence>
<comment type="caution">
    <text evidence="10">The sequence shown here is derived from an EMBL/GenBank/DDBJ whole genome shotgun (WGS) entry which is preliminary data.</text>
</comment>
<comment type="catalytic activity">
    <reaction evidence="7 8">
        <text>5-amino-1-(5-phospho-D-ribosyl)imidazole-4-carboxylate + L-aspartate + ATP = (2S)-2-[5-amino-1-(5-phospho-beta-D-ribosyl)imidazole-4-carboxamido]succinate + ADP + phosphate + 2 H(+)</text>
        <dbReference type="Rhea" id="RHEA:22628"/>
        <dbReference type="ChEBI" id="CHEBI:15378"/>
        <dbReference type="ChEBI" id="CHEBI:29991"/>
        <dbReference type="ChEBI" id="CHEBI:30616"/>
        <dbReference type="ChEBI" id="CHEBI:43474"/>
        <dbReference type="ChEBI" id="CHEBI:58443"/>
        <dbReference type="ChEBI" id="CHEBI:77657"/>
        <dbReference type="ChEBI" id="CHEBI:456216"/>
        <dbReference type="EC" id="6.3.2.6"/>
    </reaction>
</comment>
<evidence type="ECO:0000256" key="4">
    <source>
        <dbReference type="ARBA" id="ARBA00022741"/>
    </source>
</evidence>
<dbReference type="RefSeq" id="WP_307682780.1">
    <property type="nucleotide sequence ID" value="NZ_JAUSQX010000001.1"/>
</dbReference>
<evidence type="ECO:0000313" key="11">
    <source>
        <dbReference type="Proteomes" id="UP001243212"/>
    </source>
</evidence>
<keyword evidence="5 8" id="KW-0658">Purine biosynthesis</keyword>
<dbReference type="GO" id="GO:0004639">
    <property type="term" value="F:phosphoribosylaminoimidazolesuccinocarboxamide synthase activity"/>
    <property type="evidence" value="ECO:0007669"/>
    <property type="project" value="UniProtKB-EC"/>
</dbReference>
<evidence type="ECO:0000256" key="5">
    <source>
        <dbReference type="ARBA" id="ARBA00022755"/>
    </source>
</evidence>
<dbReference type="SUPFAM" id="SSF56104">
    <property type="entry name" value="SAICAR synthase-like"/>
    <property type="match status" value="1"/>
</dbReference>
<dbReference type="PANTHER" id="PTHR43700:SF1">
    <property type="entry name" value="PHOSPHORIBOSYLAMINOIMIDAZOLE-SUCCINOCARBOXAMIDE SYNTHASE"/>
    <property type="match status" value="1"/>
</dbReference>
<protein>
    <recommendedName>
        <fullName evidence="8">Phosphoribosylaminoimidazole-succinocarboxamide synthase</fullName>
        <ecNumber evidence="8">6.3.2.6</ecNumber>
    </recommendedName>
    <alternativeName>
        <fullName evidence="8">SAICAR synthetase</fullName>
    </alternativeName>
</protein>
<evidence type="ECO:0000256" key="7">
    <source>
        <dbReference type="ARBA" id="ARBA00048475"/>
    </source>
</evidence>
<evidence type="ECO:0000256" key="2">
    <source>
        <dbReference type="ARBA" id="ARBA00010190"/>
    </source>
</evidence>
<dbReference type="CDD" id="cd01414">
    <property type="entry name" value="SAICAR_synt_Sc"/>
    <property type="match status" value="1"/>
</dbReference>
<evidence type="ECO:0000259" key="9">
    <source>
        <dbReference type="Pfam" id="PF01259"/>
    </source>
</evidence>
<keyword evidence="3 8" id="KW-0436">Ligase</keyword>
<dbReference type="PROSITE" id="PS01058">
    <property type="entry name" value="SAICAR_SYNTHETASE_2"/>
    <property type="match status" value="1"/>
</dbReference>